<proteinExistence type="predicted"/>
<protein>
    <submittedName>
        <fullName evidence="2">Uncharacterized protein</fullName>
    </submittedName>
</protein>
<evidence type="ECO:0000313" key="2">
    <source>
        <dbReference type="EMBL" id="GBM92090.1"/>
    </source>
</evidence>
<dbReference type="Proteomes" id="UP000499080">
    <property type="component" value="Unassembled WGS sequence"/>
</dbReference>
<gene>
    <name evidence="2" type="ORF">AVEN_96534_1</name>
</gene>
<organism evidence="2 3">
    <name type="scientific">Araneus ventricosus</name>
    <name type="common">Orbweaver spider</name>
    <name type="synonym">Epeira ventricosa</name>
    <dbReference type="NCBI Taxonomy" id="182803"/>
    <lineage>
        <taxon>Eukaryota</taxon>
        <taxon>Metazoa</taxon>
        <taxon>Ecdysozoa</taxon>
        <taxon>Arthropoda</taxon>
        <taxon>Chelicerata</taxon>
        <taxon>Arachnida</taxon>
        <taxon>Araneae</taxon>
        <taxon>Araneomorphae</taxon>
        <taxon>Entelegynae</taxon>
        <taxon>Araneoidea</taxon>
        <taxon>Araneidae</taxon>
        <taxon>Araneus</taxon>
    </lineage>
</organism>
<evidence type="ECO:0000256" key="1">
    <source>
        <dbReference type="SAM" id="MobiDB-lite"/>
    </source>
</evidence>
<reference evidence="2 3" key="1">
    <citation type="journal article" date="2019" name="Sci. Rep.">
        <title>Orb-weaving spider Araneus ventricosus genome elucidates the spidroin gene catalogue.</title>
        <authorList>
            <person name="Kono N."/>
            <person name="Nakamura H."/>
            <person name="Ohtoshi R."/>
            <person name="Moran D.A.P."/>
            <person name="Shinohara A."/>
            <person name="Yoshida Y."/>
            <person name="Fujiwara M."/>
            <person name="Mori M."/>
            <person name="Tomita M."/>
            <person name="Arakawa K."/>
        </authorList>
    </citation>
    <scope>NUCLEOTIDE SEQUENCE [LARGE SCALE GENOMIC DNA]</scope>
</reference>
<name>A0A4Y2JPY3_ARAVE</name>
<feature type="compositionally biased region" description="Basic residues" evidence="1">
    <location>
        <begin position="1"/>
        <end position="11"/>
    </location>
</feature>
<accession>A0A4Y2JPY3</accession>
<dbReference type="AlphaFoldDB" id="A0A4Y2JPY3"/>
<keyword evidence="3" id="KW-1185">Reference proteome</keyword>
<evidence type="ECO:0000313" key="3">
    <source>
        <dbReference type="Proteomes" id="UP000499080"/>
    </source>
</evidence>
<sequence>MSRHPLSKLSRHASGGAFGPDRFSVHQTRLHDGSLMESGFEPGTLMSEVEALPPGHRPPGGPQGTGKSPHSSGKNPRLEPHAPLDHFLTITHHEGPPHDHHEQHGPQSTMKGGPHSEEGPPVISAHTTWWNEGKNGTSCCFSNLSPPELLQGKERDLSHPPTSEVGSIRQRQRHLTVWLITT</sequence>
<feature type="region of interest" description="Disordered" evidence="1">
    <location>
        <begin position="48"/>
        <end position="121"/>
    </location>
</feature>
<feature type="compositionally biased region" description="Basic and acidic residues" evidence="1">
    <location>
        <begin position="91"/>
        <end position="104"/>
    </location>
</feature>
<dbReference type="EMBL" id="BGPR01003762">
    <property type="protein sequence ID" value="GBM92090.1"/>
    <property type="molecule type" value="Genomic_DNA"/>
</dbReference>
<feature type="region of interest" description="Disordered" evidence="1">
    <location>
        <begin position="1"/>
        <end position="24"/>
    </location>
</feature>
<comment type="caution">
    <text evidence="2">The sequence shown here is derived from an EMBL/GenBank/DDBJ whole genome shotgun (WGS) entry which is preliminary data.</text>
</comment>